<sequence length="269" mass="28489">MSIFLVVILNLQILFSGDLKKFEDKVGKKPKPVTKAPIKRPKKSDGPQALLGPAPKALKQEEDEAVVGQSQVAHTHAADAAHMSLTTEHPDTKADVQVQESIHMRSESARDAPKNQGQVAERQDTQPGPNRADGHIMGQKAMAHPTHESGHDGETHTVTNEGVPNINASATGVGQAKASPGQLRTSTRKKGLGQAGINPGHLRTSGRRLARESVVDSSGRGQLGFAVLRRAQRHAKGDGQKAAEAVTVTDENTVHTQHGTNAGARDSGC</sequence>
<feature type="region of interest" description="Disordered" evidence="1">
    <location>
        <begin position="235"/>
        <end position="269"/>
    </location>
</feature>
<evidence type="ECO:0000313" key="3">
    <source>
        <dbReference type="EMBL" id="KNC76327.1"/>
    </source>
</evidence>
<dbReference type="AlphaFoldDB" id="A0A0L0FHR6"/>
<keyword evidence="2" id="KW-0732">Signal</keyword>
<accession>A0A0L0FHR6</accession>
<evidence type="ECO:0000256" key="1">
    <source>
        <dbReference type="SAM" id="MobiDB-lite"/>
    </source>
</evidence>
<feature type="signal peptide" evidence="2">
    <location>
        <begin position="1"/>
        <end position="16"/>
    </location>
</feature>
<feature type="compositionally biased region" description="Polar residues" evidence="1">
    <location>
        <begin position="249"/>
        <end position="260"/>
    </location>
</feature>
<name>A0A0L0FHR6_9EUKA</name>
<gene>
    <name evidence="3" type="ORF">SARC_11168</name>
</gene>
<dbReference type="RefSeq" id="XP_014150229.1">
    <property type="nucleotide sequence ID" value="XM_014294754.1"/>
</dbReference>
<evidence type="ECO:0000313" key="4">
    <source>
        <dbReference type="Proteomes" id="UP000054560"/>
    </source>
</evidence>
<dbReference type="EMBL" id="KQ243150">
    <property type="protein sequence ID" value="KNC76327.1"/>
    <property type="molecule type" value="Genomic_DNA"/>
</dbReference>
<keyword evidence="4" id="KW-1185">Reference proteome</keyword>
<evidence type="ECO:0000256" key="2">
    <source>
        <dbReference type="SAM" id="SignalP"/>
    </source>
</evidence>
<feature type="compositionally biased region" description="Basic and acidic residues" evidence="1">
    <location>
        <begin position="102"/>
        <end position="113"/>
    </location>
</feature>
<feature type="region of interest" description="Disordered" evidence="1">
    <location>
        <begin position="101"/>
        <end position="219"/>
    </location>
</feature>
<organism evidence="3 4">
    <name type="scientific">Sphaeroforma arctica JP610</name>
    <dbReference type="NCBI Taxonomy" id="667725"/>
    <lineage>
        <taxon>Eukaryota</taxon>
        <taxon>Ichthyosporea</taxon>
        <taxon>Ichthyophonida</taxon>
        <taxon>Sphaeroforma</taxon>
    </lineage>
</organism>
<dbReference type="Proteomes" id="UP000054560">
    <property type="component" value="Unassembled WGS sequence"/>
</dbReference>
<feature type="compositionally biased region" description="Polar residues" evidence="1">
    <location>
        <begin position="156"/>
        <end position="172"/>
    </location>
</feature>
<reference evidence="3 4" key="1">
    <citation type="submission" date="2011-02" db="EMBL/GenBank/DDBJ databases">
        <title>The Genome Sequence of Sphaeroforma arctica JP610.</title>
        <authorList>
            <consortium name="The Broad Institute Genome Sequencing Platform"/>
            <person name="Russ C."/>
            <person name="Cuomo C."/>
            <person name="Young S.K."/>
            <person name="Zeng Q."/>
            <person name="Gargeya S."/>
            <person name="Alvarado L."/>
            <person name="Berlin A."/>
            <person name="Chapman S.B."/>
            <person name="Chen Z."/>
            <person name="Freedman E."/>
            <person name="Gellesch M."/>
            <person name="Goldberg J."/>
            <person name="Griggs A."/>
            <person name="Gujja S."/>
            <person name="Heilman E."/>
            <person name="Heiman D."/>
            <person name="Howarth C."/>
            <person name="Mehta T."/>
            <person name="Neiman D."/>
            <person name="Pearson M."/>
            <person name="Roberts A."/>
            <person name="Saif S."/>
            <person name="Shea T."/>
            <person name="Shenoy N."/>
            <person name="Sisk P."/>
            <person name="Stolte C."/>
            <person name="Sykes S."/>
            <person name="White J."/>
            <person name="Yandava C."/>
            <person name="Burger G."/>
            <person name="Gray M.W."/>
            <person name="Holland P.W.H."/>
            <person name="King N."/>
            <person name="Lang F.B.F."/>
            <person name="Roger A.J."/>
            <person name="Ruiz-Trillo I."/>
            <person name="Haas B."/>
            <person name="Nusbaum C."/>
            <person name="Birren B."/>
        </authorList>
    </citation>
    <scope>NUCLEOTIDE SEQUENCE [LARGE SCALE GENOMIC DNA]</scope>
    <source>
        <strain evidence="3 4">JP610</strain>
    </source>
</reference>
<feature type="compositionally biased region" description="Basic residues" evidence="1">
    <location>
        <begin position="28"/>
        <end position="42"/>
    </location>
</feature>
<feature type="chain" id="PRO_5005538733" evidence="2">
    <location>
        <begin position="17"/>
        <end position="269"/>
    </location>
</feature>
<dbReference type="GeneID" id="25911672"/>
<proteinExistence type="predicted"/>
<feature type="compositionally biased region" description="Basic and acidic residues" evidence="1">
    <location>
        <begin position="145"/>
        <end position="155"/>
    </location>
</feature>
<feature type="region of interest" description="Disordered" evidence="1">
    <location>
        <begin position="25"/>
        <end position="64"/>
    </location>
</feature>
<protein>
    <submittedName>
        <fullName evidence="3">Uncharacterized protein</fullName>
    </submittedName>
</protein>